<name>A0ACD3B697_9AGAR</name>
<evidence type="ECO:0000313" key="2">
    <source>
        <dbReference type="Proteomes" id="UP000308600"/>
    </source>
</evidence>
<dbReference type="Proteomes" id="UP000308600">
    <property type="component" value="Unassembled WGS sequence"/>
</dbReference>
<proteinExistence type="predicted"/>
<dbReference type="EMBL" id="ML208272">
    <property type="protein sequence ID" value="TFK73838.1"/>
    <property type="molecule type" value="Genomic_DNA"/>
</dbReference>
<reference evidence="1 2" key="1">
    <citation type="journal article" date="2019" name="Nat. Ecol. Evol.">
        <title>Megaphylogeny resolves global patterns of mushroom evolution.</title>
        <authorList>
            <person name="Varga T."/>
            <person name="Krizsan K."/>
            <person name="Foldi C."/>
            <person name="Dima B."/>
            <person name="Sanchez-Garcia M."/>
            <person name="Sanchez-Ramirez S."/>
            <person name="Szollosi G.J."/>
            <person name="Szarkandi J.G."/>
            <person name="Papp V."/>
            <person name="Albert L."/>
            <person name="Andreopoulos W."/>
            <person name="Angelini C."/>
            <person name="Antonin V."/>
            <person name="Barry K.W."/>
            <person name="Bougher N.L."/>
            <person name="Buchanan P."/>
            <person name="Buyck B."/>
            <person name="Bense V."/>
            <person name="Catcheside P."/>
            <person name="Chovatia M."/>
            <person name="Cooper J."/>
            <person name="Damon W."/>
            <person name="Desjardin D."/>
            <person name="Finy P."/>
            <person name="Geml J."/>
            <person name="Haridas S."/>
            <person name="Hughes K."/>
            <person name="Justo A."/>
            <person name="Karasinski D."/>
            <person name="Kautmanova I."/>
            <person name="Kiss B."/>
            <person name="Kocsube S."/>
            <person name="Kotiranta H."/>
            <person name="LaButti K.M."/>
            <person name="Lechner B.E."/>
            <person name="Liimatainen K."/>
            <person name="Lipzen A."/>
            <person name="Lukacs Z."/>
            <person name="Mihaltcheva S."/>
            <person name="Morgado L.N."/>
            <person name="Niskanen T."/>
            <person name="Noordeloos M.E."/>
            <person name="Ohm R.A."/>
            <person name="Ortiz-Santana B."/>
            <person name="Ovrebo C."/>
            <person name="Racz N."/>
            <person name="Riley R."/>
            <person name="Savchenko A."/>
            <person name="Shiryaev A."/>
            <person name="Soop K."/>
            <person name="Spirin V."/>
            <person name="Szebenyi C."/>
            <person name="Tomsovsky M."/>
            <person name="Tulloss R.E."/>
            <person name="Uehling J."/>
            <person name="Grigoriev I.V."/>
            <person name="Vagvolgyi C."/>
            <person name="Papp T."/>
            <person name="Martin F.M."/>
            <person name="Miettinen O."/>
            <person name="Hibbett D.S."/>
            <person name="Nagy L.G."/>
        </authorList>
    </citation>
    <scope>NUCLEOTIDE SEQUENCE [LARGE SCALE GENOMIC DNA]</scope>
    <source>
        <strain evidence="1 2">NL-1719</strain>
    </source>
</reference>
<accession>A0ACD3B697</accession>
<sequence length="303" mass="34609">MDAPDTSTQASAFHDPAVDERNQTQDRLGDAFDDAQLCPAFPPELERKILTMAFYGDEKMKYSLNLLLVAHRAFQWLIPLVFEVVMVHNAASWPPIQRFTPADIQRYGGYVRHLLVTSRTKSLPLYLPGCPNVTNLALVAFTRRYDNELLEALSNLPLKELSINASLLSNLPPKLITLFGTITHLDTAYFSRWSTAALDSLLYFTRVTHLMVLDDQDTDKVLDTIIKRMPRLKLLVIASYSDRGEITEVEPRMADLDSRVVSIQYDFLRHWKSAAQGLDSPWLFAENVVEKRKREERSATEEH</sequence>
<organism evidence="1 2">
    <name type="scientific">Pluteus cervinus</name>
    <dbReference type="NCBI Taxonomy" id="181527"/>
    <lineage>
        <taxon>Eukaryota</taxon>
        <taxon>Fungi</taxon>
        <taxon>Dikarya</taxon>
        <taxon>Basidiomycota</taxon>
        <taxon>Agaricomycotina</taxon>
        <taxon>Agaricomycetes</taxon>
        <taxon>Agaricomycetidae</taxon>
        <taxon>Agaricales</taxon>
        <taxon>Pluteineae</taxon>
        <taxon>Pluteaceae</taxon>
        <taxon>Pluteus</taxon>
    </lineage>
</organism>
<evidence type="ECO:0000313" key="1">
    <source>
        <dbReference type="EMBL" id="TFK73838.1"/>
    </source>
</evidence>
<gene>
    <name evidence="1" type="ORF">BDN72DRAFT_834179</name>
</gene>
<protein>
    <submittedName>
        <fullName evidence="1">Uncharacterized protein</fullName>
    </submittedName>
</protein>
<keyword evidence="2" id="KW-1185">Reference proteome</keyword>